<accession>A0ABR1DKL8</accession>
<feature type="region of interest" description="Disordered" evidence="1">
    <location>
        <begin position="84"/>
        <end position="106"/>
    </location>
</feature>
<reference evidence="2 3" key="1">
    <citation type="submission" date="2023-08" db="EMBL/GenBank/DDBJ databases">
        <title>A Necator americanus chromosomal reference genome.</title>
        <authorList>
            <person name="Ilik V."/>
            <person name="Petrzelkova K.J."/>
            <person name="Pardy F."/>
            <person name="Fuh T."/>
            <person name="Niatou-Singa F.S."/>
            <person name="Gouil Q."/>
            <person name="Baker L."/>
            <person name="Ritchie M.E."/>
            <person name="Jex A.R."/>
            <person name="Gazzola D."/>
            <person name="Li H."/>
            <person name="Toshio Fujiwara R."/>
            <person name="Zhan B."/>
            <person name="Aroian R.V."/>
            <person name="Pafco B."/>
            <person name="Schwarz E.M."/>
        </authorList>
    </citation>
    <scope>NUCLEOTIDE SEQUENCE [LARGE SCALE GENOMIC DNA]</scope>
    <source>
        <strain evidence="2 3">Aroian</strain>
        <tissue evidence="2">Whole animal</tissue>
    </source>
</reference>
<sequence length="106" mass="11900">MQFLNVIQTPVLKDTAQCVDLIRLGENLKECGGLPTPLVGGTGQLFSFRRSCVVYLEQYRGLARREEEFDGICMVSKTSNHFQALGDERRQKTSSSKRQANKKSST</sequence>
<evidence type="ECO:0000313" key="3">
    <source>
        <dbReference type="Proteomes" id="UP001303046"/>
    </source>
</evidence>
<comment type="caution">
    <text evidence="2">The sequence shown here is derived from an EMBL/GenBank/DDBJ whole genome shotgun (WGS) entry which is preliminary data.</text>
</comment>
<organism evidence="2 3">
    <name type="scientific">Necator americanus</name>
    <name type="common">Human hookworm</name>
    <dbReference type="NCBI Taxonomy" id="51031"/>
    <lineage>
        <taxon>Eukaryota</taxon>
        <taxon>Metazoa</taxon>
        <taxon>Ecdysozoa</taxon>
        <taxon>Nematoda</taxon>
        <taxon>Chromadorea</taxon>
        <taxon>Rhabditida</taxon>
        <taxon>Rhabditina</taxon>
        <taxon>Rhabditomorpha</taxon>
        <taxon>Strongyloidea</taxon>
        <taxon>Ancylostomatidae</taxon>
        <taxon>Bunostominae</taxon>
        <taxon>Necator</taxon>
    </lineage>
</organism>
<evidence type="ECO:0000313" key="2">
    <source>
        <dbReference type="EMBL" id="KAK6751004.1"/>
    </source>
</evidence>
<evidence type="ECO:0000256" key="1">
    <source>
        <dbReference type="SAM" id="MobiDB-lite"/>
    </source>
</evidence>
<dbReference type="EMBL" id="JAVFWL010000004">
    <property type="protein sequence ID" value="KAK6751004.1"/>
    <property type="molecule type" value="Genomic_DNA"/>
</dbReference>
<gene>
    <name evidence="2" type="primary">Necator_chrIV.g16070</name>
    <name evidence="2" type="ORF">RB195_002774</name>
</gene>
<protein>
    <submittedName>
        <fullName evidence="2">Uncharacterized protein</fullName>
    </submittedName>
</protein>
<name>A0ABR1DKL8_NECAM</name>
<dbReference type="Proteomes" id="UP001303046">
    <property type="component" value="Unassembled WGS sequence"/>
</dbReference>
<proteinExistence type="predicted"/>
<keyword evidence="3" id="KW-1185">Reference proteome</keyword>